<dbReference type="GO" id="GO:0071958">
    <property type="term" value="C:new mitotic spindle pole body"/>
    <property type="evidence" value="ECO:0007669"/>
    <property type="project" value="EnsemblFungi"/>
</dbReference>
<name>C4JYI9_UNCRE</name>
<dbReference type="Gene3D" id="1.25.10.10">
    <property type="entry name" value="Leucine-rich Repeat Variant"/>
    <property type="match status" value="1"/>
</dbReference>
<dbReference type="OMA" id="AYDHKES"/>
<keyword evidence="3" id="KW-1185">Reference proteome</keyword>
<dbReference type="InterPro" id="IPR016024">
    <property type="entry name" value="ARM-type_fold"/>
</dbReference>
<dbReference type="GO" id="GO:0032153">
    <property type="term" value="C:cell division site"/>
    <property type="evidence" value="ECO:0007669"/>
    <property type="project" value="EnsemblFungi"/>
</dbReference>
<dbReference type="RefSeq" id="XP_002582467.1">
    <property type="nucleotide sequence ID" value="XM_002582421.1"/>
</dbReference>
<dbReference type="GO" id="GO:0070507">
    <property type="term" value="P:regulation of microtubule cytoskeleton organization"/>
    <property type="evidence" value="ECO:0007669"/>
    <property type="project" value="EnsemblFungi"/>
</dbReference>
<dbReference type="OrthoDB" id="609103at2759"/>
<dbReference type="PANTHER" id="PTHR10182:SF3">
    <property type="entry name" value="PROTEIN MO25"/>
    <property type="match status" value="1"/>
</dbReference>
<dbReference type="GO" id="GO:0005737">
    <property type="term" value="C:cytoplasm"/>
    <property type="evidence" value="ECO:0007669"/>
    <property type="project" value="EnsemblFungi"/>
</dbReference>
<dbReference type="VEuPathDB" id="FungiDB:UREG_07240"/>
<evidence type="ECO:0000313" key="3">
    <source>
        <dbReference type="Proteomes" id="UP000002058"/>
    </source>
</evidence>
<dbReference type="PANTHER" id="PTHR10182">
    <property type="entry name" value="CALCIUM-BINDING PROTEIN 39-RELATED"/>
    <property type="match status" value="1"/>
</dbReference>
<proteinExistence type="inferred from homology"/>
<accession>C4JYI9</accession>
<dbReference type="AlphaFoldDB" id="C4JYI9"/>
<evidence type="ECO:0000256" key="1">
    <source>
        <dbReference type="ARBA" id="ARBA00011012"/>
    </source>
</evidence>
<dbReference type="STRING" id="336963.C4JYI9"/>
<evidence type="ECO:0000313" key="2">
    <source>
        <dbReference type="EMBL" id="EEP82375.1"/>
    </source>
</evidence>
<comment type="similarity">
    <text evidence="1">Belongs to the Mo25 family.</text>
</comment>
<dbReference type="HOGENOM" id="CLU_035755_0_0_1"/>
<protein>
    <submittedName>
        <fullName evidence="2">Conidiophore development protein hymA</fullName>
    </submittedName>
</protein>
<organism evidence="2 3">
    <name type="scientific">Uncinocarpus reesii (strain UAMH 1704)</name>
    <dbReference type="NCBI Taxonomy" id="336963"/>
    <lineage>
        <taxon>Eukaryota</taxon>
        <taxon>Fungi</taxon>
        <taxon>Dikarya</taxon>
        <taxon>Ascomycota</taxon>
        <taxon>Pezizomycotina</taxon>
        <taxon>Eurotiomycetes</taxon>
        <taxon>Eurotiomycetidae</taxon>
        <taxon>Onygenales</taxon>
        <taxon>Onygenaceae</taxon>
        <taxon>Uncinocarpus</taxon>
    </lineage>
</organism>
<dbReference type="GO" id="GO:0035556">
    <property type="term" value="P:intracellular signal transduction"/>
    <property type="evidence" value="ECO:0007669"/>
    <property type="project" value="TreeGrafter"/>
</dbReference>
<sequence>MAFLFSRSKSRQPTEVARTLKDLLARLWQTPGSAKVNTSTRKPQLQSNLEVFSIFPLRQERIPRRYFLTSFVSDYRMPPPPAILQSFRISLTNDREILIELCNGYENSRSAMPCGSILREASKFEVVTGILLYDQSREGEPAIRLDEVQPGEPQTGEGVFWKFFQWINQGSFEVSADAFTTFREILTRHKALVAGYLATNFDLFFSTYNNVLVLSDSYVTKRQSIKLLGDLLLDRANYSVMTAYVASGDHLKLCMNLLKDDRKMVQYEGFHVFKVFVANPKKSVAVQRILINNRDRLLKFLPKFLEDRTDDDQFTDEKSFLVRQIETLPAEPVIPR</sequence>
<dbReference type="GO" id="GO:0035839">
    <property type="term" value="C:non-growing cell tip"/>
    <property type="evidence" value="ECO:0007669"/>
    <property type="project" value="EnsemblFungi"/>
</dbReference>
<dbReference type="EMBL" id="CH476619">
    <property type="protein sequence ID" value="EEP82375.1"/>
    <property type="molecule type" value="Genomic_DNA"/>
</dbReference>
<reference evidence="3" key="1">
    <citation type="journal article" date="2009" name="Genome Res.">
        <title>Comparative genomic analyses of the human fungal pathogens Coccidioides and their relatives.</title>
        <authorList>
            <person name="Sharpton T.J."/>
            <person name="Stajich J.E."/>
            <person name="Rounsley S.D."/>
            <person name="Gardner M.J."/>
            <person name="Wortman J.R."/>
            <person name="Jordar V.S."/>
            <person name="Maiti R."/>
            <person name="Kodira C.D."/>
            <person name="Neafsey D.E."/>
            <person name="Zeng Q."/>
            <person name="Hung C.-Y."/>
            <person name="McMahan C."/>
            <person name="Muszewska A."/>
            <person name="Grynberg M."/>
            <person name="Mandel M.A."/>
            <person name="Kellner E.M."/>
            <person name="Barker B.M."/>
            <person name="Galgiani J.N."/>
            <person name="Orbach M.J."/>
            <person name="Kirkland T.N."/>
            <person name="Cole G.T."/>
            <person name="Henn M.R."/>
            <person name="Birren B.W."/>
            <person name="Taylor J.W."/>
        </authorList>
    </citation>
    <scope>NUCLEOTIDE SEQUENCE [LARGE SCALE GENOMIC DNA]</scope>
    <source>
        <strain evidence="3">UAMH 1704</strain>
    </source>
</reference>
<dbReference type="GO" id="GO:0005634">
    <property type="term" value="C:nucleus"/>
    <property type="evidence" value="ECO:0007669"/>
    <property type="project" value="EnsemblFungi"/>
</dbReference>
<gene>
    <name evidence="2" type="ORF">UREG_07240</name>
</gene>
<dbReference type="InterPro" id="IPR011989">
    <property type="entry name" value="ARM-like"/>
</dbReference>
<dbReference type="GO" id="GO:0071574">
    <property type="term" value="P:protein localization to medial cortex"/>
    <property type="evidence" value="ECO:0007669"/>
    <property type="project" value="EnsemblFungi"/>
</dbReference>
<dbReference type="GO" id="GO:0043539">
    <property type="term" value="F:protein serine/threonine kinase activator activity"/>
    <property type="evidence" value="ECO:0007669"/>
    <property type="project" value="TreeGrafter"/>
</dbReference>
<dbReference type="InterPro" id="IPR013878">
    <property type="entry name" value="Mo25"/>
</dbReference>
<dbReference type="Pfam" id="PF08569">
    <property type="entry name" value="Mo25"/>
    <property type="match status" value="1"/>
</dbReference>
<dbReference type="GeneID" id="8439842"/>
<dbReference type="eggNOG" id="KOG1566">
    <property type="taxonomic scope" value="Eukaryota"/>
</dbReference>
<dbReference type="SUPFAM" id="SSF48371">
    <property type="entry name" value="ARM repeat"/>
    <property type="match status" value="1"/>
</dbReference>
<dbReference type="GO" id="GO:2000100">
    <property type="term" value="P:regulation of establishment or maintenance of bipolar cell polarity regulating cell shape"/>
    <property type="evidence" value="ECO:0007669"/>
    <property type="project" value="EnsemblFungi"/>
</dbReference>
<dbReference type="KEGG" id="ure:UREG_07240"/>
<dbReference type="Proteomes" id="UP000002058">
    <property type="component" value="Unassembled WGS sequence"/>
</dbReference>
<dbReference type="InParanoid" id="C4JYI9"/>